<dbReference type="PROSITE" id="PS52045">
    <property type="entry name" value="NEPROSIN_PEP_CD"/>
    <property type="match status" value="2"/>
</dbReference>
<protein>
    <recommendedName>
        <fullName evidence="2">Neprosin PEP catalytic domain-containing protein</fullName>
    </recommendedName>
</protein>
<accession>A0A1R3HPW9</accession>
<comment type="caution">
    <text evidence="3">The sequence shown here is derived from an EMBL/GenBank/DDBJ whole genome shotgun (WGS) entry which is preliminary data.</text>
</comment>
<dbReference type="Gene3D" id="3.90.1320.10">
    <property type="entry name" value="Outer-capsid protein sigma 3, large lobe"/>
    <property type="match status" value="2"/>
</dbReference>
<gene>
    <name evidence="3" type="ORF">CCACVL1_17894</name>
</gene>
<evidence type="ECO:0000313" key="3">
    <source>
        <dbReference type="EMBL" id="OMO72191.1"/>
    </source>
</evidence>
<dbReference type="Gramene" id="OMO72191">
    <property type="protein sequence ID" value="OMO72191"/>
    <property type="gene ID" value="CCACVL1_17894"/>
</dbReference>
<reference evidence="3 4" key="1">
    <citation type="submission" date="2013-09" db="EMBL/GenBank/DDBJ databases">
        <title>Corchorus capsularis genome sequencing.</title>
        <authorList>
            <person name="Alam M."/>
            <person name="Haque M.S."/>
            <person name="Islam M.S."/>
            <person name="Emdad E.M."/>
            <person name="Islam M.M."/>
            <person name="Ahmed B."/>
            <person name="Halim A."/>
            <person name="Hossen Q.M.M."/>
            <person name="Hossain M.Z."/>
            <person name="Ahmed R."/>
            <person name="Khan M.M."/>
            <person name="Islam R."/>
            <person name="Rashid M.M."/>
            <person name="Khan S.A."/>
            <person name="Rahman M.S."/>
            <person name="Alam M."/>
        </authorList>
    </citation>
    <scope>NUCLEOTIDE SEQUENCE [LARGE SCALE GENOMIC DNA]</scope>
    <source>
        <strain evidence="4">cv. CVL-1</strain>
        <tissue evidence="3">Whole seedling</tissue>
    </source>
</reference>
<dbReference type="OrthoDB" id="1863773at2759"/>
<proteinExistence type="predicted"/>
<feature type="domain" description="Neprosin PEP catalytic" evidence="2">
    <location>
        <begin position="16"/>
        <end position="265"/>
    </location>
</feature>
<dbReference type="AlphaFoldDB" id="A0A1R3HPW9"/>
<feature type="domain" description="Neprosin PEP catalytic" evidence="2">
    <location>
        <begin position="300"/>
        <end position="428"/>
    </location>
</feature>
<name>A0A1R3HPW9_COCAP</name>
<dbReference type="PANTHER" id="PTHR31589">
    <property type="entry name" value="PROTEIN, PUTATIVE (DUF239)-RELATED-RELATED"/>
    <property type="match status" value="1"/>
</dbReference>
<dbReference type="InterPro" id="IPR053168">
    <property type="entry name" value="Glutamic_endopeptidase"/>
</dbReference>
<dbReference type="Pfam" id="PF03080">
    <property type="entry name" value="Neprosin"/>
    <property type="match status" value="2"/>
</dbReference>
<sequence>MAKKIKALGLNYPTSSQTEVEQGFAFAIAKYTKHNFGAETTINVWHPSVSPNQLSLASLWIANGPVETLNILQAGWDVQPILYSSNYTRLFTFWTADAYNETGCYDYLCPGFVQVSQEVSLGLVLKDISTYNGTQKEIHIGLIKDDSDDWWFKFNNIFVGYWPKSLFDYMYGGANFVTWGGEVYTQDKEPSPAMGSGHLPRDGHYGISAYFKQTQIWDKQQLVNPDAKSVKMRPERRIQKKMMKGKPSMETDQSPPLLPKNIRCPPGSVLIKRTTKEDLIMAKKMKALGMNHPTSSRFRSTSIEPKDFAFAGAEYTKHNYGAKATINVWNPSVSPNQYSVASLWVANGPHETLNVLMAGWAVQPQSYSNNYTRLFTYWTADGYHKTGCRDYLCPGFVQVSHEVSLGLVLKDISTYNGTQKEIQIGLIK</sequence>
<feature type="region of interest" description="Disordered" evidence="1">
    <location>
        <begin position="240"/>
        <end position="261"/>
    </location>
</feature>
<evidence type="ECO:0000313" key="4">
    <source>
        <dbReference type="Proteomes" id="UP000188268"/>
    </source>
</evidence>
<evidence type="ECO:0000259" key="2">
    <source>
        <dbReference type="PROSITE" id="PS52045"/>
    </source>
</evidence>
<dbReference type="PANTHER" id="PTHR31589:SF235">
    <property type="entry name" value="PROTEIN, PUTATIVE (DUF239)-RELATED"/>
    <property type="match status" value="1"/>
</dbReference>
<dbReference type="EMBL" id="AWWV01011471">
    <property type="protein sequence ID" value="OMO72191.1"/>
    <property type="molecule type" value="Genomic_DNA"/>
</dbReference>
<feature type="non-terminal residue" evidence="3">
    <location>
        <position position="428"/>
    </location>
</feature>
<organism evidence="3 4">
    <name type="scientific">Corchorus capsularis</name>
    <name type="common">Jute</name>
    <dbReference type="NCBI Taxonomy" id="210143"/>
    <lineage>
        <taxon>Eukaryota</taxon>
        <taxon>Viridiplantae</taxon>
        <taxon>Streptophyta</taxon>
        <taxon>Embryophyta</taxon>
        <taxon>Tracheophyta</taxon>
        <taxon>Spermatophyta</taxon>
        <taxon>Magnoliopsida</taxon>
        <taxon>eudicotyledons</taxon>
        <taxon>Gunneridae</taxon>
        <taxon>Pentapetalae</taxon>
        <taxon>rosids</taxon>
        <taxon>malvids</taxon>
        <taxon>Malvales</taxon>
        <taxon>Malvaceae</taxon>
        <taxon>Grewioideae</taxon>
        <taxon>Apeibeae</taxon>
        <taxon>Corchorus</taxon>
    </lineage>
</organism>
<keyword evidence="4" id="KW-1185">Reference proteome</keyword>
<dbReference type="InterPro" id="IPR004314">
    <property type="entry name" value="Neprosin"/>
</dbReference>
<dbReference type="Proteomes" id="UP000188268">
    <property type="component" value="Unassembled WGS sequence"/>
</dbReference>
<evidence type="ECO:0000256" key="1">
    <source>
        <dbReference type="SAM" id="MobiDB-lite"/>
    </source>
</evidence>